<feature type="signal peptide" evidence="2">
    <location>
        <begin position="1"/>
        <end position="25"/>
    </location>
</feature>
<feature type="transmembrane region" description="Helical" evidence="1">
    <location>
        <begin position="32"/>
        <end position="50"/>
    </location>
</feature>
<evidence type="ECO:0000313" key="3">
    <source>
        <dbReference type="EMBL" id="MDI6102096.1"/>
    </source>
</evidence>
<feature type="transmembrane region" description="Helical" evidence="1">
    <location>
        <begin position="188"/>
        <end position="207"/>
    </location>
</feature>
<keyword evidence="1" id="KW-1133">Transmembrane helix</keyword>
<feature type="chain" id="PRO_5046665356" evidence="2">
    <location>
        <begin position="26"/>
        <end position="212"/>
    </location>
</feature>
<keyword evidence="4" id="KW-1185">Reference proteome</keyword>
<proteinExistence type="predicted"/>
<reference evidence="3 4" key="1">
    <citation type="submission" date="2023-05" db="EMBL/GenBank/DDBJ databases">
        <title>Actinoplanes sp. NEAU-A12 genome sequencing.</title>
        <authorList>
            <person name="Wang Z.-S."/>
        </authorList>
    </citation>
    <scope>NUCLEOTIDE SEQUENCE [LARGE SCALE GENOMIC DNA]</scope>
    <source>
        <strain evidence="3 4">NEAU-A12</strain>
    </source>
</reference>
<keyword evidence="2" id="KW-0732">Signal</keyword>
<feature type="transmembrane region" description="Helical" evidence="1">
    <location>
        <begin position="137"/>
        <end position="157"/>
    </location>
</feature>
<keyword evidence="1" id="KW-0472">Membrane</keyword>
<gene>
    <name evidence="3" type="ORF">QLQ12_26105</name>
</gene>
<feature type="transmembrane region" description="Helical" evidence="1">
    <location>
        <begin position="110"/>
        <end position="130"/>
    </location>
</feature>
<evidence type="ECO:0000256" key="2">
    <source>
        <dbReference type="SAM" id="SignalP"/>
    </source>
</evidence>
<feature type="transmembrane region" description="Helical" evidence="1">
    <location>
        <begin position="57"/>
        <end position="78"/>
    </location>
</feature>
<accession>A0ABT6WQX4</accession>
<dbReference type="RefSeq" id="WP_282763107.1">
    <property type="nucleotide sequence ID" value="NZ_JASCTH010000018.1"/>
</dbReference>
<organism evidence="3 4">
    <name type="scientific">Actinoplanes sandaracinus</name>
    <dbReference type="NCBI Taxonomy" id="3045177"/>
    <lineage>
        <taxon>Bacteria</taxon>
        <taxon>Bacillati</taxon>
        <taxon>Actinomycetota</taxon>
        <taxon>Actinomycetes</taxon>
        <taxon>Micromonosporales</taxon>
        <taxon>Micromonosporaceae</taxon>
        <taxon>Actinoplanes</taxon>
    </lineage>
</organism>
<dbReference type="Proteomes" id="UP001241758">
    <property type="component" value="Unassembled WGS sequence"/>
</dbReference>
<dbReference type="EMBL" id="JASCTH010000018">
    <property type="protein sequence ID" value="MDI6102096.1"/>
    <property type="molecule type" value="Genomic_DNA"/>
</dbReference>
<protein>
    <submittedName>
        <fullName evidence="3">Uncharacterized protein</fullName>
    </submittedName>
</protein>
<evidence type="ECO:0000313" key="4">
    <source>
        <dbReference type="Proteomes" id="UP001241758"/>
    </source>
</evidence>
<name>A0ABT6WQX4_9ACTN</name>
<keyword evidence="1" id="KW-0812">Transmembrane</keyword>
<evidence type="ECO:0000256" key="1">
    <source>
        <dbReference type="SAM" id="Phobius"/>
    </source>
</evidence>
<comment type="caution">
    <text evidence="3">The sequence shown here is derived from an EMBL/GenBank/DDBJ whole genome shotgun (WGS) entry which is preliminary data.</text>
</comment>
<sequence length="212" mass="21528">MRSSMPVLGALLAAGSLAVAGAAVASPEMFGAGWAAVLALLVVRLVLARPRRSGSRLLVPAALLGLAFAVLLKFRVLAARSSWTEPKPVADILAMSGDPARWRAEAMGELAGAGFAVLACAAAGLAILRLREPASRAAVIGLVGLVVATGIHVETAIRSWQAVPDPAPARGTIYSAANEVVSTMDTRGAVVTAMMLAGACLIVIGSTSRRPA</sequence>